<keyword evidence="4" id="KW-1185">Reference proteome</keyword>
<dbReference type="InterPro" id="IPR036390">
    <property type="entry name" value="WH_DNA-bd_sf"/>
</dbReference>
<organism evidence="3 4">
    <name type="scientific">Coraliomargarita algicola</name>
    <dbReference type="NCBI Taxonomy" id="3092156"/>
    <lineage>
        <taxon>Bacteria</taxon>
        <taxon>Pseudomonadati</taxon>
        <taxon>Verrucomicrobiota</taxon>
        <taxon>Opitutia</taxon>
        <taxon>Puniceicoccales</taxon>
        <taxon>Coraliomargaritaceae</taxon>
        <taxon>Coraliomargarita</taxon>
    </lineage>
</organism>
<dbReference type="Pfam" id="PF04337">
    <property type="entry name" value="DUF480"/>
    <property type="match status" value="1"/>
</dbReference>
<evidence type="ECO:0000256" key="1">
    <source>
        <dbReference type="HAMAP-Rule" id="MF_01584"/>
    </source>
</evidence>
<comment type="similarity">
    <text evidence="1">Belongs to the UPF0502 family.</text>
</comment>
<dbReference type="InterPro" id="IPR036388">
    <property type="entry name" value="WH-like_DNA-bd_sf"/>
</dbReference>
<reference evidence="3 4" key="1">
    <citation type="submission" date="2023-11" db="EMBL/GenBank/DDBJ databases">
        <title>Coraliomargarita sp. nov., isolated from marine algae.</title>
        <authorList>
            <person name="Lee J.K."/>
            <person name="Baek J.H."/>
            <person name="Kim J.M."/>
            <person name="Choi D.G."/>
            <person name="Jeon C.O."/>
        </authorList>
    </citation>
    <scope>NUCLEOTIDE SEQUENCE [LARGE SCALE GENOMIC DNA]</scope>
    <source>
        <strain evidence="3 4">J2-16</strain>
    </source>
</reference>
<dbReference type="EMBL" id="CP138858">
    <property type="protein sequence ID" value="WPJ94007.1"/>
    <property type="molecule type" value="Genomic_DNA"/>
</dbReference>
<dbReference type="Proteomes" id="UP001324993">
    <property type="component" value="Chromosome"/>
</dbReference>
<accession>A0ABZ0RDI3</accession>
<dbReference type="InterPro" id="IPR007432">
    <property type="entry name" value="DUF480"/>
</dbReference>
<evidence type="ECO:0000313" key="4">
    <source>
        <dbReference type="Proteomes" id="UP001324993"/>
    </source>
</evidence>
<protein>
    <submittedName>
        <fullName evidence="3">YceH family protein</fullName>
    </submittedName>
</protein>
<dbReference type="SUPFAM" id="SSF46785">
    <property type="entry name" value="Winged helix' DNA-binding domain"/>
    <property type="match status" value="2"/>
</dbReference>
<evidence type="ECO:0000313" key="3">
    <source>
        <dbReference type="EMBL" id="WPJ94007.1"/>
    </source>
</evidence>
<dbReference type="RefSeq" id="WP_319830971.1">
    <property type="nucleotide sequence ID" value="NZ_CP138858.1"/>
</dbReference>
<dbReference type="HAMAP" id="MF_01584">
    <property type="entry name" value="UPF0502"/>
    <property type="match status" value="1"/>
</dbReference>
<evidence type="ECO:0000256" key="2">
    <source>
        <dbReference type="SAM" id="MobiDB-lite"/>
    </source>
</evidence>
<proteinExistence type="inferred from homology"/>
<gene>
    <name evidence="3" type="ORF">SH580_11240</name>
</gene>
<sequence>MDNETYPLLTAVDARVLGCLLEKAATTPDAYPLTLNSLLLACNQKSNRQPVVEYDEETVLESIDDLRKAKLVFRVDVAGSRVAKYRHNIDEHLGLDKAGKALLTVLLLRGAQTLGELRTRCERMHSFATTDEVEATLKEIAEDIDRPMWTKLPRLPGKKEERYQHLFSGEPTPATESDTADSEAVISTSSPLSSRDARIQELETTVETLQAELDELKAAFEEFQKQFQ</sequence>
<dbReference type="PANTHER" id="PTHR38768">
    <property type="entry name" value="UPF0502 PROTEIN YCEH"/>
    <property type="match status" value="1"/>
</dbReference>
<dbReference type="PANTHER" id="PTHR38768:SF1">
    <property type="entry name" value="UPF0502 PROTEIN YCEH"/>
    <property type="match status" value="1"/>
</dbReference>
<name>A0ABZ0RDI3_9BACT</name>
<dbReference type="Gene3D" id="1.10.10.10">
    <property type="entry name" value="Winged helix-like DNA-binding domain superfamily/Winged helix DNA-binding domain"/>
    <property type="match status" value="2"/>
</dbReference>
<feature type="region of interest" description="Disordered" evidence="2">
    <location>
        <begin position="168"/>
        <end position="196"/>
    </location>
</feature>